<sequence>MRIIAPRHALRLALKWCQYLLFAGGAAMLGYSGLALADALYFQHQGQRQLQQALASRPTDLADASPAAPTATNASLPPASIPGLIGRIEISRLDLDVIVAEGIDGKTLRRAAGHIPGTALPGELGNIGISAHRDTFFRPLRDVRRNDLIKITTPGGEFRYRVVSTRVVEPRDVTVLDSGEGESLTLVTCYPFSFVGPAPDRFIVRAERVL</sequence>
<dbReference type="InterPro" id="IPR041999">
    <property type="entry name" value="Sortase_D_1"/>
</dbReference>
<dbReference type="Proteomes" id="UP000593892">
    <property type="component" value="Chromosome"/>
</dbReference>
<feature type="region of interest" description="Disordered" evidence="2">
    <location>
        <begin position="53"/>
        <end position="74"/>
    </location>
</feature>
<organism evidence="4 5">
    <name type="scientific">Paludibaculum fermentans</name>
    <dbReference type="NCBI Taxonomy" id="1473598"/>
    <lineage>
        <taxon>Bacteria</taxon>
        <taxon>Pseudomonadati</taxon>
        <taxon>Acidobacteriota</taxon>
        <taxon>Terriglobia</taxon>
        <taxon>Bryobacterales</taxon>
        <taxon>Bryobacteraceae</taxon>
        <taxon>Paludibaculum</taxon>
    </lineage>
</organism>
<dbReference type="EMBL" id="CP063849">
    <property type="protein sequence ID" value="QOY86430.1"/>
    <property type="molecule type" value="Genomic_DNA"/>
</dbReference>
<dbReference type="CDD" id="cd05828">
    <property type="entry name" value="Sortase_D_1"/>
    <property type="match status" value="1"/>
</dbReference>
<name>A0A7S7NMT6_PALFE</name>
<proteinExistence type="predicted"/>
<dbReference type="Gene3D" id="2.40.260.10">
    <property type="entry name" value="Sortase"/>
    <property type="match status" value="1"/>
</dbReference>
<reference evidence="4 5" key="1">
    <citation type="submission" date="2020-10" db="EMBL/GenBank/DDBJ databases">
        <title>Complete genome sequence of Paludibaculum fermentans P105T, a facultatively anaerobic acidobacterium capable of dissimilatory Fe(III) reduction.</title>
        <authorList>
            <person name="Dedysh S.N."/>
            <person name="Beletsky A.V."/>
            <person name="Kulichevskaya I.S."/>
            <person name="Mardanov A.V."/>
            <person name="Ravin N.V."/>
        </authorList>
    </citation>
    <scope>NUCLEOTIDE SEQUENCE [LARGE SCALE GENOMIC DNA]</scope>
    <source>
        <strain evidence="4 5">P105</strain>
    </source>
</reference>
<evidence type="ECO:0000313" key="5">
    <source>
        <dbReference type="Proteomes" id="UP000593892"/>
    </source>
</evidence>
<dbReference type="NCBIfam" id="TIGR01076">
    <property type="entry name" value="sortase_fam"/>
    <property type="match status" value="1"/>
</dbReference>
<evidence type="ECO:0000313" key="4">
    <source>
        <dbReference type="EMBL" id="QOY86430.1"/>
    </source>
</evidence>
<accession>A0A7S7NMT6</accession>
<dbReference type="Pfam" id="PF04203">
    <property type="entry name" value="Sortase"/>
    <property type="match status" value="1"/>
</dbReference>
<dbReference type="RefSeq" id="WP_194448099.1">
    <property type="nucleotide sequence ID" value="NZ_CP063849.1"/>
</dbReference>
<dbReference type="InterPro" id="IPR005754">
    <property type="entry name" value="Sortase"/>
</dbReference>
<dbReference type="SUPFAM" id="SSF63817">
    <property type="entry name" value="Sortase"/>
    <property type="match status" value="1"/>
</dbReference>
<keyword evidence="3" id="KW-0812">Transmembrane</keyword>
<dbReference type="GO" id="GO:0016787">
    <property type="term" value="F:hydrolase activity"/>
    <property type="evidence" value="ECO:0007669"/>
    <property type="project" value="UniProtKB-KW"/>
</dbReference>
<evidence type="ECO:0000256" key="2">
    <source>
        <dbReference type="SAM" id="MobiDB-lite"/>
    </source>
</evidence>
<keyword evidence="5" id="KW-1185">Reference proteome</keyword>
<evidence type="ECO:0000256" key="3">
    <source>
        <dbReference type="SAM" id="Phobius"/>
    </source>
</evidence>
<keyword evidence="3" id="KW-0472">Membrane</keyword>
<gene>
    <name evidence="4" type="ORF">IRI77_27025</name>
</gene>
<keyword evidence="1" id="KW-0378">Hydrolase</keyword>
<dbReference type="AlphaFoldDB" id="A0A7S7NMT6"/>
<dbReference type="KEGG" id="pfer:IRI77_27025"/>
<protein>
    <submittedName>
        <fullName evidence="4">Class D sortase</fullName>
    </submittedName>
</protein>
<keyword evidence="3" id="KW-1133">Transmembrane helix</keyword>
<feature type="transmembrane region" description="Helical" evidence="3">
    <location>
        <begin position="20"/>
        <end position="42"/>
    </location>
</feature>
<evidence type="ECO:0000256" key="1">
    <source>
        <dbReference type="ARBA" id="ARBA00022801"/>
    </source>
</evidence>
<dbReference type="InterPro" id="IPR023365">
    <property type="entry name" value="Sortase_dom-sf"/>
</dbReference>